<sequence>TIVLTITTILLIVVGFQLILVLKELRISLRKINGIIEAFERIGGSVEHGFSEITGFFSGIKTFFKVVDILHTKKNGKTK</sequence>
<protein>
    <submittedName>
        <fullName evidence="2">Uncharacterized protein</fullName>
    </submittedName>
</protein>
<dbReference type="AlphaFoldDB" id="A0A0G0EKL8"/>
<comment type="caution">
    <text evidence="2">The sequence shown here is derived from an EMBL/GenBank/DDBJ whole genome shotgun (WGS) entry which is preliminary data.</text>
</comment>
<evidence type="ECO:0000313" key="3">
    <source>
        <dbReference type="Proteomes" id="UP000034344"/>
    </source>
</evidence>
<reference evidence="2 3" key="1">
    <citation type="journal article" date="2015" name="Nature">
        <title>rRNA introns, odd ribosomes, and small enigmatic genomes across a large radiation of phyla.</title>
        <authorList>
            <person name="Brown C.T."/>
            <person name="Hug L.A."/>
            <person name="Thomas B.C."/>
            <person name="Sharon I."/>
            <person name="Castelle C.J."/>
            <person name="Singh A."/>
            <person name="Wilkins M.J."/>
            <person name="Williams K.H."/>
            <person name="Banfield J.F."/>
        </authorList>
    </citation>
    <scope>NUCLEOTIDE SEQUENCE [LARGE SCALE GENOMIC DNA]</scope>
</reference>
<accession>A0A0G0EKL8</accession>
<keyword evidence="1" id="KW-0812">Transmembrane</keyword>
<evidence type="ECO:0000313" key="2">
    <source>
        <dbReference type="EMBL" id="KKQ01605.1"/>
    </source>
</evidence>
<organism evidence="2 3">
    <name type="scientific">Candidatus Roizmanbacteria bacterium GW2011_GWA2_36_23</name>
    <dbReference type="NCBI Taxonomy" id="1618480"/>
    <lineage>
        <taxon>Bacteria</taxon>
        <taxon>Candidatus Roizmaniibacteriota</taxon>
    </lineage>
</organism>
<dbReference type="STRING" id="1618480.US11_C0006G0047"/>
<keyword evidence="1" id="KW-0472">Membrane</keyword>
<evidence type="ECO:0000256" key="1">
    <source>
        <dbReference type="SAM" id="Phobius"/>
    </source>
</evidence>
<proteinExistence type="predicted"/>
<dbReference type="Proteomes" id="UP000034344">
    <property type="component" value="Unassembled WGS sequence"/>
</dbReference>
<feature type="non-terminal residue" evidence="2">
    <location>
        <position position="1"/>
    </location>
</feature>
<feature type="transmembrane region" description="Helical" evidence="1">
    <location>
        <begin position="6"/>
        <end position="22"/>
    </location>
</feature>
<name>A0A0G0EKL8_9BACT</name>
<dbReference type="EMBL" id="LBRS01000006">
    <property type="protein sequence ID" value="KKQ01605.1"/>
    <property type="molecule type" value="Genomic_DNA"/>
</dbReference>
<gene>
    <name evidence="2" type="ORF">US11_C0006G0047</name>
</gene>
<keyword evidence="1" id="KW-1133">Transmembrane helix</keyword>